<reference evidence="14 15" key="1">
    <citation type="submission" date="2018-04" db="EMBL/GenBank/DDBJ databases">
        <title>Genomic Encyclopedia of Type Strains, Phase IV (KMG-IV): sequencing the most valuable type-strain genomes for metagenomic binning, comparative biology and taxonomic classification.</title>
        <authorList>
            <person name="Goeker M."/>
        </authorList>
    </citation>
    <scope>NUCLEOTIDE SEQUENCE [LARGE SCALE GENOMIC DNA]</scope>
    <source>
        <strain evidence="14 15">DSM 45771</strain>
    </source>
</reference>
<dbReference type="AlphaFoldDB" id="A0A2U1FBQ3"/>
<evidence type="ECO:0000256" key="1">
    <source>
        <dbReference type="ARBA" id="ARBA00004496"/>
    </source>
</evidence>
<dbReference type="EMBL" id="QEKW01000006">
    <property type="protein sequence ID" value="PVZ09410.1"/>
    <property type="molecule type" value="Genomic_DNA"/>
</dbReference>
<dbReference type="Pfam" id="PF02467">
    <property type="entry name" value="Whib"/>
    <property type="match status" value="1"/>
</dbReference>
<dbReference type="GO" id="GO:0045454">
    <property type="term" value="P:cell redox homeostasis"/>
    <property type="evidence" value="ECO:0007669"/>
    <property type="project" value="TreeGrafter"/>
</dbReference>
<dbReference type="PANTHER" id="PTHR38839">
    <property type="entry name" value="TRANSCRIPTIONAL REGULATOR WHID-RELATED"/>
    <property type="match status" value="1"/>
</dbReference>
<keyword evidence="11" id="KW-0963">Cytoplasm</keyword>
<evidence type="ECO:0000256" key="10">
    <source>
        <dbReference type="ARBA" id="ARBA00023163"/>
    </source>
</evidence>
<dbReference type="GO" id="GO:0046872">
    <property type="term" value="F:metal ion binding"/>
    <property type="evidence" value="ECO:0007669"/>
    <property type="project" value="UniProtKB-KW"/>
</dbReference>
<keyword evidence="7 11" id="KW-0805">Transcription regulation</keyword>
<evidence type="ECO:0000256" key="6">
    <source>
        <dbReference type="ARBA" id="ARBA00023014"/>
    </source>
</evidence>
<dbReference type="PROSITE" id="PS51674">
    <property type="entry name" value="4FE4S_WBL"/>
    <property type="match status" value="1"/>
</dbReference>
<dbReference type="HAMAP" id="MF_01479">
    <property type="entry name" value="WhiB"/>
    <property type="match status" value="1"/>
</dbReference>
<dbReference type="InterPro" id="IPR034768">
    <property type="entry name" value="4FE4S_WBL"/>
</dbReference>
<dbReference type="GO" id="GO:0035731">
    <property type="term" value="F:dinitrosyl-iron complex binding"/>
    <property type="evidence" value="ECO:0007669"/>
    <property type="project" value="UniProtKB-UniRule"/>
</dbReference>
<comment type="subcellular location">
    <subcellularLocation>
        <location evidence="1 11">Cytoplasm</location>
    </subcellularLocation>
</comment>
<feature type="region of interest" description="Disordered" evidence="12">
    <location>
        <begin position="97"/>
        <end position="140"/>
    </location>
</feature>
<comment type="PTM">
    <text evidence="11">Upon Fe-S cluster removal intramolecular disulfide bonds are formed.</text>
</comment>
<keyword evidence="6 11" id="KW-0411">Iron-sulfur</keyword>
<feature type="compositionally biased region" description="Basic and acidic residues" evidence="12">
    <location>
        <begin position="130"/>
        <end position="140"/>
    </location>
</feature>
<feature type="binding site" evidence="11">
    <location>
        <position position="47"/>
    </location>
    <ligand>
        <name>[4Fe-4S] cluster</name>
        <dbReference type="ChEBI" id="CHEBI:49883"/>
    </ligand>
</feature>
<evidence type="ECO:0000256" key="8">
    <source>
        <dbReference type="ARBA" id="ARBA00023125"/>
    </source>
</evidence>
<comment type="function">
    <text evidence="11">Acts as a transcriptional regulator. Probably redox-responsive. The apo- but not holo-form probably binds DNA.</text>
</comment>
<feature type="compositionally biased region" description="Low complexity" evidence="12">
    <location>
        <begin position="97"/>
        <end position="111"/>
    </location>
</feature>
<protein>
    <recommendedName>
        <fullName evidence="11">Transcriptional regulator WhiB</fullName>
    </recommendedName>
</protein>
<feature type="binding site" evidence="11">
    <location>
        <position position="53"/>
    </location>
    <ligand>
        <name>[4Fe-4S] cluster</name>
        <dbReference type="ChEBI" id="CHEBI:49883"/>
    </ligand>
</feature>
<dbReference type="PANTHER" id="PTHR38839:SF7">
    <property type="entry name" value="TRANSCRIPTIONAL REGULATOR WHIB4"/>
    <property type="match status" value="1"/>
</dbReference>
<dbReference type="GO" id="GO:0005737">
    <property type="term" value="C:cytoplasm"/>
    <property type="evidence" value="ECO:0007669"/>
    <property type="project" value="UniProtKB-SubCell"/>
</dbReference>
<comment type="similarity">
    <text evidence="2 11">Belongs to the WhiB family.</text>
</comment>
<keyword evidence="9 11" id="KW-1015">Disulfide bond</keyword>
<dbReference type="Proteomes" id="UP000245639">
    <property type="component" value="Unassembled WGS sequence"/>
</dbReference>
<dbReference type="GO" id="GO:0051539">
    <property type="term" value="F:4 iron, 4 sulfur cluster binding"/>
    <property type="evidence" value="ECO:0007669"/>
    <property type="project" value="UniProtKB-UniRule"/>
</dbReference>
<evidence type="ECO:0000256" key="4">
    <source>
        <dbReference type="ARBA" id="ARBA00022723"/>
    </source>
</evidence>
<dbReference type="GO" id="GO:0045892">
    <property type="term" value="P:negative regulation of DNA-templated transcription"/>
    <property type="evidence" value="ECO:0007669"/>
    <property type="project" value="TreeGrafter"/>
</dbReference>
<keyword evidence="4 11" id="KW-0479">Metal-binding</keyword>
<evidence type="ECO:0000256" key="5">
    <source>
        <dbReference type="ARBA" id="ARBA00023004"/>
    </source>
</evidence>
<evidence type="ECO:0000256" key="2">
    <source>
        <dbReference type="ARBA" id="ARBA00006597"/>
    </source>
</evidence>
<evidence type="ECO:0000259" key="13">
    <source>
        <dbReference type="PROSITE" id="PS51674"/>
    </source>
</evidence>
<accession>A0A2U1FBQ3</accession>
<keyword evidence="10 11" id="KW-0804">Transcription</keyword>
<organism evidence="14 15">
    <name type="scientific">Actinomycetospora cinnamomea</name>
    <dbReference type="NCBI Taxonomy" id="663609"/>
    <lineage>
        <taxon>Bacteria</taxon>
        <taxon>Bacillati</taxon>
        <taxon>Actinomycetota</taxon>
        <taxon>Actinomycetes</taxon>
        <taxon>Pseudonocardiales</taxon>
        <taxon>Pseudonocardiaceae</taxon>
        <taxon>Actinomycetospora</taxon>
    </lineage>
</organism>
<comment type="cofactor">
    <cofactor evidence="11">
        <name>[4Fe-4S] cluster</name>
        <dbReference type="ChEBI" id="CHEBI:49883"/>
    </cofactor>
    <text evidence="11">Binds 1 [4Fe-4S] cluster per subunit. Following nitrosylation of the [4Fe-4S] cluster binds 1 [4Fe-8(NO)] cluster per subunit.</text>
</comment>
<evidence type="ECO:0000256" key="12">
    <source>
        <dbReference type="SAM" id="MobiDB-lite"/>
    </source>
</evidence>
<evidence type="ECO:0000256" key="7">
    <source>
        <dbReference type="ARBA" id="ARBA00023015"/>
    </source>
</evidence>
<keyword evidence="5 11" id="KW-0408">Iron</keyword>
<feature type="binding site" evidence="11">
    <location>
        <position position="44"/>
    </location>
    <ligand>
        <name>[4Fe-4S] cluster</name>
        <dbReference type="ChEBI" id="CHEBI:49883"/>
    </ligand>
</feature>
<comment type="caution">
    <text evidence="14">The sequence shown here is derived from an EMBL/GenBank/DDBJ whole genome shotgun (WGS) entry which is preliminary data.</text>
</comment>
<evidence type="ECO:0000256" key="11">
    <source>
        <dbReference type="HAMAP-Rule" id="MF_01479"/>
    </source>
</evidence>
<feature type="domain" description="4Fe-4S Wbl-type" evidence="13">
    <location>
        <begin position="21"/>
        <end position="77"/>
    </location>
</feature>
<evidence type="ECO:0000256" key="3">
    <source>
        <dbReference type="ARBA" id="ARBA00022485"/>
    </source>
</evidence>
<name>A0A2U1FBQ3_9PSEU</name>
<feature type="binding site" evidence="11">
    <location>
        <position position="22"/>
    </location>
    <ligand>
        <name>[4Fe-4S] cluster</name>
        <dbReference type="ChEBI" id="CHEBI:49883"/>
    </ligand>
</feature>
<evidence type="ECO:0000313" key="15">
    <source>
        <dbReference type="Proteomes" id="UP000245639"/>
    </source>
</evidence>
<dbReference type="GO" id="GO:0047134">
    <property type="term" value="F:protein-disulfide reductase [NAD(P)H] activity"/>
    <property type="evidence" value="ECO:0007669"/>
    <property type="project" value="TreeGrafter"/>
</dbReference>
<dbReference type="GO" id="GO:0003677">
    <property type="term" value="F:DNA binding"/>
    <property type="evidence" value="ECO:0007669"/>
    <property type="project" value="UniProtKB-UniRule"/>
</dbReference>
<evidence type="ECO:0000313" key="14">
    <source>
        <dbReference type="EMBL" id="PVZ09410.1"/>
    </source>
</evidence>
<dbReference type="InterPro" id="IPR003482">
    <property type="entry name" value="Whib"/>
</dbReference>
<keyword evidence="8 11" id="KW-0238">DNA-binding</keyword>
<proteinExistence type="inferred from homology"/>
<keyword evidence="3 11" id="KW-0004">4Fe-4S</keyword>
<comment type="PTM">
    <text evidence="11">The Fe-S cluster can be nitrosylated by nitric oxide (NO).</text>
</comment>
<gene>
    <name evidence="11" type="primary">whiB</name>
    <name evidence="14" type="ORF">C8D89_10666</name>
</gene>
<keyword evidence="15" id="KW-1185">Reference proteome</keyword>
<evidence type="ECO:0000256" key="9">
    <source>
        <dbReference type="ARBA" id="ARBA00023157"/>
    </source>
</evidence>
<sequence length="140" mass="15376">MTNESVPFAAGTSVDWRHSARCRDEDPEALFVQGAQQRDAREVCKACPVRTECLAHALDNRIRFGVWGGMTERERRALLKRRPDVISWAALLESARRAALASPPANPAAPARTRRAGRPGEPAAGTQPARRTEGDRRHAG</sequence>